<evidence type="ECO:0000256" key="2">
    <source>
        <dbReference type="ARBA" id="ARBA00004752"/>
    </source>
</evidence>
<sequence length="435" mass="47288">MADYRKVLVVGLGVSGLAAAKLLLDLGAAVVGYDQAPLPAALPPEMTLVAAVDAVDWNELDCLVTSPGVAPSHPFIVQARARGLEIIGEVELALRHLYNPSIGITGTNGKTTVTMLTAHVLNSCGRPAHAVGNVGDPLSTYVGMPANDILVVELSSYQLETLTTPAFDAAALLNITPDHLDRYKDMEEYARAKASLQHCMKDSANFFVEEVAAVAWRELFALPPKTFGFSQKADYSFAQESSCRGKNIEYNIPERYKNLREIDRANALASLLLCHTVGVEVEEFWRAYASFVKPPYRLERVAEHNGVAFIDDSKGTNVDAVVKAVESVEGPIVLIAGGVDKGSSYTVWKEAFKGRVKAVCSIGEAAEKIAKELGDDFDVRMMEKMDDAVVQAYLLAQPKGSVLLSPGCSSFDMFRNYAHRGDVFKDLVREIIQRS</sequence>
<dbReference type="NCBIfam" id="TIGR01087">
    <property type="entry name" value="murD"/>
    <property type="match status" value="1"/>
</dbReference>
<dbReference type="Pfam" id="PF21799">
    <property type="entry name" value="MurD-like_N"/>
    <property type="match status" value="1"/>
</dbReference>
<keyword evidence="3 9" id="KW-0963">Cytoplasm</keyword>
<evidence type="ECO:0000256" key="3">
    <source>
        <dbReference type="ARBA" id="ARBA00022490"/>
    </source>
</evidence>
<dbReference type="Gene3D" id="3.90.190.20">
    <property type="entry name" value="Mur ligase, C-terminal domain"/>
    <property type="match status" value="1"/>
</dbReference>
<keyword evidence="4 9" id="KW-0436">Ligase</keyword>
<evidence type="ECO:0000256" key="6">
    <source>
        <dbReference type="ARBA" id="ARBA00022741"/>
    </source>
</evidence>
<dbReference type="PROSITE" id="PS01011">
    <property type="entry name" value="FOLYLPOLYGLU_SYNT_1"/>
    <property type="match status" value="1"/>
</dbReference>
<feature type="domain" description="Mur ligase central" evidence="12">
    <location>
        <begin position="104"/>
        <end position="238"/>
    </location>
</feature>
<dbReference type="PANTHER" id="PTHR43692">
    <property type="entry name" value="UDP-N-ACETYLMURAMOYLALANINE--D-GLUTAMATE LIGASE"/>
    <property type="match status" value="1"/>
</dbReference>
<dbReference type="SUPFAM" id="SSF53244">
    <property type="entry name" value="MurD-like peptide ligases, peptide-binding domain"/>
    <property type="match status" value="1"/>
</dbReference>
<keyword evidence="7 9" id="KW-0067">ATP-binding</keyword>
<evidence type="ECO:0000313" key="14">
    <source>
        <dbReference type="Proteomes" id="UP000722121"/>
    </source>
</evidence>
<evidence type="ECO:0000256" key="4">
    <source>
        <dbReference type="ARBA" id="ARBA00022598"/>
    </source>
</evidence>
<evidence type="ECO:0000259" key="11">
    <source>
        <dbReference type="Pfam" id="PF02875"/>
    </source>
</evidence>
<evidence type="ECO:0000256" key="9">
    <source>
        <dbReference type="HAMAP-Rule" id="MF_00639"/>
    </source>
</evidence>
<proteinExistence type="inferred from homology"/>
<keyword evidence="9 10" id="KW-0961">Cell wall biogenesis/degradation</keyword>
<evidence type="ECO:0000256" key="7">
    <source>
        <dbReference type="ARBA" id="ARBA00022840"/>
    </source>
</evidence>
<evidence type="ECO:0000256" key="5">
    <source>
        <dbReference type="ARBA" id="ARBA00022618"/>
    </source>
</evidence>
<comment type="caution">
    <text evidence="13">The sequence shown here is derived from an EMBL/GenBank/DDBJ whole genome shotgun (WGS) entry which is preliminary data.</text>
</comment>
<dbReference type="Proteomes" id="UP000722121">
    <property type="component" value="Unassembled WGS sequence"/>
</dbReference>
<dbReference type="Gene3D" id="3.40.50.720">
    <property type="entry name" value="NAD(P)-binding Rossmann-like Domain"/>
    <property type="match status" value="1"/>
</dbReference>
<name>A0ABS3ARC2_9BACT</name>
<dbReference type="InterPro" id="IPR036615">
    <property type="entry name" value="Mur_ligase_C_dom_sf"/>
</dbReference>
<dbReference type="InterPro" id="IPR036565">
    <property type="entry name" value="Mur-like_cat_sf"/>
</dbReference>
<dbReference type="EMBL" id="JAFITR010000033">
    <property type="protein sequence ID" value="MBN4066875.1"/>
    <property type="molecule type" value="Genomic_DNA"/>
</dbReference>
<dbReference type="GO" id="GO:0008764">
    <property type="term" value="F:UDP-N-acetylmuramoylalanine-D-glutamate ligase activity"/>
    <property type="evidence" value="ECO:0007669"/>
    <property type="project" value="UniProtKB-EC"/>
</dbReference>
<dbReference type="SUPFAM" id="SSF51984">
    <property type="entry name" value="MurCD N-terminal domain"/>
    <property type="match status" value="1"/>
</dbReference>
<dbReference type="Gene3D" id="3.40.1190.10">
    <property type="entry name" value="Mur-like, catalytic domain"/>
    <property type="match status" value="1"/>
</dbReference>
<comment type="similarity">
    <text evidence="9">Belongs to the MurCDEF family.</text>
</comment>
<dbReference type="Pfam" id="PF08245">
    <property type="entry name" value="Mur_ligase_M"/>
    <property type="match status" value="1"/>
</dbReference>
<dbReference type="InterPro" id="IPR004101">
    <property type="entry name" value="Mur_ligase_C"/>
</dbReference>
<keyword evidence="6 9" id="KW-0547">Nucleotide-binding</keyword>
<gene>
    <name evidence="9 13" type="primary">murD</name>
    <name evidence="13" type="ORF">JYU14_02200</name>
</gene>
<dbReference type="SUPFAM" id="SSF53623">
    <property type="entry name" value="MurD-like peptide ligases, catalytic domain"/>
    <property type="match status" value="1"/>
</dbReference>
<dbReference type="HAMAP" id="MF_00639">
    <property type="entry name" value="MurD"/>
    <property type="match status" value="1"/>
</dbReference>
<accession>A0ABS3ARC2</accession>
<comment type="subcellular location">
    <subcellularLocation>
        <location evidence="1 9 10">Cytoplasm</location>
    </subcellularLocation>
</comment>
<dbReference type="PANTHER" id="PTHR43692:SF1">
    <property type="entry name" value="UDP-N-ACETYLMURAMOYLALANINE--D-GLUTAMATE LIGASE"/>
    <property type="match status" value="1"/>
</dbReference>
<evidence type="ECO:0000313" key="13">
    <source>
        <dbReference type="EMBL" id="MBN4066875.1"/>
    </source>
</evidence>
<dbReference type="InterPro" id="IPR005762">
    <property type="entry name" value="MurD"/>
</dbReference>
<comment type="catalytic activity">
    <reaction evidence="9 10">
        <text>UDP-N-acetyl-alpha-D-muramoyl-L-alanine + D-glutamate + ATP = UDP-N-acetyl-alpha-D-muramoyl-L-alanyl-D-glutamate + ADP + phosphate + H(+)</text>
        <dbReference type="Rhea" id="RHEA:16429"/>
        <dbReference type="ChEBI" id="CHEBI:15378"/>
        <dbReference type="ChEBI" id="CHEBI:29986"/>
        <dbReference type="ChEBI" id="CHEBI:30616"/>
        <dbReference type="ChEBI" id="CHEBI:43474"/>
        <dbReference type="ChEBI" id="CHEBI:83898"/>
        <dbReference type="ChEBI" id="CHEBI:83900"/>
        <dbReference type="ChEBI" id="CHEBI:456216"/>
        <dbReference type="EC" id="6.3.2.9"/>
    </reaction>
</comment>
<feature type="domain" description="Mur ligase C-terminal" evidence="11">
    <location>
        <begin position="297"/>
        <end position="406"/>
    </location>
</feature>
<keyword evidence="9 10" id="KW-0133">Cell shape</keyword>
<evidence type="ECO:0000256" key="8">
    <source>
        <dbReference type="ARBA" id="ARBA00023306"/>
    </source>
</evidence>
<keyword evidence="14" id="KW-1185">Reference proteome</keyword>
<keyword evidence="9 10" id="KW-0573">Peptidoglycan synthesis</keyword>
<dbReference type="Pfam" id="PF02875">
    <property type="entry name" value="Mur_ligase_C"/>
    <property type="match status" value="1"/>
</dbReference>
<dbReference type="InterPro" id="IPR013221">
    <property type="entry name" value="Mur_ligase_cen"/>
</dbReference>
<dbReference type="InterPro" id="IPR018109">
    <property type="entry name" value="Folylpolyglutamate_synth_CS"/>
</dbReference>
<organism evidence="13 14">
    <name type="scientific">Simkania negevensis</name>
    <dbReference type="NCBI Taxonomy" id="83561"/>
    <lineage>
        <taxon>Bacteria</taxon>
        <taxon>Pseudomonadati</taxon>
        <taxon>Chlamydiota</taxon>
        <taxon>Chlamydiia</taxon>
        <taxon>Parachlamydiales</taxon>
        <taxon>Simkaniaceae</taxon>
        <taxon>Simkania</taxon>
    </lineage>
</organism>
<feature type="binding site" evidence="9">
    <location>
        <begin position="106"/>
        <end position="112"/>
    </location>
    <ligand>
        <name>ATP</name>
        <dbReference type="ChEBI" id="CHEBI:30616"/>
    </ligand>
</feature>
<comment type="function">
    <text evidence="9 10">Cell wall formation. Catalyzes the addition of glutamate to the nucleotide precursor UDP-N-acetylmuramoyl-L-alanine (UMA).</text>
</comment>
<evidence type="ECO:0000259" key="12">
    <source>
        <dbReference type="Pfam" id="PF08245"/>
    </source>
</evidence>
<keyword evidence="5 9" id="KW-0132">Cell division</keyword>
<keyword evidence="8 9" id="KW-0131">Cell cycle</keyword>
<reference evidence="13 14" key="1">
    <citation type="submission" date="2021-02" db="EMBL/GenBank/DDBJ databases">
        <title>Activity-based single-cell genomes from oceanic crustal fluid captures similar information to metagenomic and metatranscriptomic surveys with orders of magnitude less sampling.</title>
        <authorList>
            <person name="D'Angelo T.S."/>
            <person name="Orcutt B.N."/>
        </authorList>
    </citation>
    <scope>NUCLEOTIDE SEQUENCE [LARGE SCALE GENOMIC DNA]</scope>
    <source>
        <strain evidence="13">AH-315-G07</strain>
    </source>
</reference>
<evidence type="ECO:0000256" key="10">
    <source>
        <dbReference type="RuleBase" id="RU003664"/>
    </source>
</evidence>
<evidence type="ECO:0000256" key="1">
    <source>
        <dbReference type="ARBA" id="ARBA00004496"/>
    </source>
</evidence>
<comment type="pathway">
    <text evidence="2 9 10">Cell wall biogenesis; peptidoglycan biosynthesis.</text>
</comment>
<protein>
    <recommendedName>
        <fullName evidence="9 10">UDP-N-acetylmuramoylalanine--D-glutamate ligase</fullName>
        <ecNumber evidence="9 10">6.3.2.9</ecNumber>
    </recommendedName>
    <alternativeName>
        <fullName evidence="9">D-glutamic acid-adding enzyme</fullName>
    </alternativeName>
    <alternativeName>
        <fullName evidence="9">UDP-N-acetylmuramoyl-L-alanyl-D-glutamate synthetase</fullName>
    </alternativeName>
</protein>
<dbReference type="EC" id="6.3.2.9" evidence="9 10"/>